<name>A0A432GIK1_9DELT</name>
<evidence type="ECO:0008006" key="4">
    <source>
        <dbReference type="Google" id="ProtNLM"/>
    </source>
</evidence>
<protein>
    <recommendedName>
        <fullName evidence="4">Sodium:solute symporter family protein</fullName>
    </recommendedName>
</protein>
<dbReference type="EMBL" id="QNZK01000263">
    <property type="protein sequence ID" value="RTZ83652.1"/>
    <property type="molecule type" value="Genomic_DNA"/>
</dbReference>
<dbReference type="AlphaFoldDB" id="A0A432GIK1"/>
<comment type="caution">
    <text evidence="2">The sequence shown here is derived from an EMBL/GenBank/DDBJ whole genome shotgun (WGS) entry which is preliminary data.</text>
</comment>
<keyword evidence="1" id="KW-0812">Transmembrane</keyword>
<dbReference type="Proteomes" id="UP000287917">
    <property type="component" value="Unassembled WGS sequence"/>
</dbReference>
<organism evidence="2 3">
    <name type="scientific">SAR324 cluster bacterium</name>
    <dbReference type="NCBI Taxonomy" id="2024889"/>
    <lineage>
        <taxon>Bacteria</taxon>
        <taxon>Deltaproteobacteria</taxon>
        <taxon>SAR324 cluster</taxon>
    </lineage>
</organism>
<evidence type="ECO:0000256" key="1">
    <source>
        <dbReference type="SAM" id="Phobius"/>
    </source>
</evidence>
<keyword evidence="1" id="KW-0472">Membrane</keyword>
<keyword evidence="1" id="KW-1133">Transmembrane helix</keyword>
<reference evidence="2 3" key="1">
    <citation type="submission" date="2018-06" db="EMBL/GenBank/DDBJ databases">
        <title>Combined omics and stable isotope probing to characterize newly discovered Mariana Back-Arc vent microbial communities.</title>
        <authorList>
            <person name="Trembath-Reichert E."/>
            <person name="Huber J.A."/>
        </authorList>
    </citation>
    <scope>NUCLEOTIDE SEQUENCE [LARGE SCALE GENOMIC DNA]</scope>
    <source>
        <strain evidence="2">MAG 58</strain>
    </source>
</reference>
<accession>A0A432GIK1</accession>
<sequence>MTWIDWLVLSVYLIGVTFLGVMAYRKVKDMDDFFMGGRRFGKVLMMFFAFGAGTSSEQATAVVAASGPGSFGATSTGHHGWGSDE</sequence>
<evidence type="ECO:0000313" key="2">
    <source>
        <dbReference type="EMBL" id="RTZ83652.1"/>
    </source>
</evidence>
<gene>
    <name evidence="2" type="ORF">DSY96_07545</name>
</gene>
<evidence type="ECO:0000313" key="3">
    <source>
        <dbReference type="Proteomes" id="UP000287917"/>
    </source>
</evidence>
<feature type="transmembrane region" description="Helical" evidence="1">
    <location>
        <begin position="6"/>
        <end position="24"/>
    </location>
</feature>
<proteinExistence type="predicted"/>